<reference evidence="2 4" key="1">
    <citation type="journal article" date="2011" name="Science">
        <title>Comparative functional genomics of the fission yeasts.</title>
        <authorList>
            <person name="Rhind N."/>
            <person name="Chen Z."/>
            <person name="Yassour M."/>
            <person name="Thompson D.A."/>
            <person name="Haas B.J."/>
            <person name="Habib N."/>
            <person name="Wapinski I."/>
            <person name="Roy S."/>
            <person name="Lin M.F."/>
            <person name="Heiman D.I."/>
            <person name="Young S.K."/>
            <person name="Furuya K."/>
            <person name="Guo Y."/>
            <person name="Pidoux A."/>
            <person name="Chen H.M."/>
            <person name="Robbertse B."/>
            <person name="Goldberg J.M."/>
            <person name="Aoki K."/>
            <person name="Bayne E.H."/>
            <person name="Berlin A.M."/>
            <person name="Desjardins C.A."/>
            <person name="Dobbs E."/>
            <person name="Dukaj L."/>
            <person name="Fan L."/>
            <person name="FitzGerald M.G."/>
            <person name="French C."/>
            <person name="Gujja S."/>
            <person name="Hansen K."/>
            <person name="Keifenheim D."/>
            <person name="Levin J.Z."/>
            <person name="Mosher R.A."/>
            <person name="Mueller C.A."/>
            <person name="Pfiffner J."/>
            <person name="Priest M."/>
            <person name="Russ C."/>
            <person name="Smialowska A."/>
            <person name="Swoboda P."/>
            <person name="Sykes S.M."/>
            <person name="Vaughn M."/>
            <person name="Vengrova S."/>
            <person name="Yoder R."/>
            <person name="Zeng Q."/>
            <person name="Allshire R."/>
            <person name="Baulcombe D."/>
            <person name="Birren B.W."/>
            <person name="Brown W."/>
            <person name="Ekwall K."/>
            <person name="Kellis M."/>
            <person name="Leatherwood J."/>
            <person name="Levin H."/>
            <person name="Margalit H."/>
            <person name="Martienssen R."/>
            <person name="Nieduszynski C.A."/>
            <person name="Spatafora J.W."/>
            <person name="Friedman N."/>
            <person name="Dalgaard J.Z."/>
            <person name="Baumann P."/>
            <person name="Niki H."/>
            <person name="Regev A."/>
            <person name="Nusbaum C."/>
        </authorList>
    </citation>
    <scope>NUCLEOTIDE SEQUENCE [LARGE SCALE GENOMIC DNA]</scope>
    <source>
        <strain evidence="4">yFS275 / FY16936</strain>
    </source>
</reference>
<dbReference type="STRING" id="402676.B6K5Z0"/>
<accession>B6K5Z0</accession>
<gene>
    <name evidence="3" type="primary">coa4</name>
    <name evidence="2" type="ORF">SJAG_04116</name>
</gene>
<dbReference type="InterPro" id="IPR039870">
    <property type="entry name" value="Coa4-like"/>
</dbReference>
<dbReference type="GO" id="GO:0033617">
    <property type="term" value="P:mitochondrial respiratory chain complex IV assembly"/>
    <property type="evidence" value="ECO:0007669"/>
    <property type="project" value="InterPro"/>
</dbReference>
<dbReference type="HOGENOM" id="CLU_169171_1_0_1"/>
<dbReference type="VEuPathDB" id="FungiDB:SJAG_04116"/>
<name>B6K5Z0_SCHJY</name>
<dbReference type="RefSeq" id="XP_002175237.1">
    <property type="nucleotide sequence ID" value="XM_002175201.1"/>
</dbReference>
<protein>
    <submittedName>
        <fullName evidence="2">Respiratory chain complex assembly protein</fullName>
    </submittedName>
</protein>
<dbReference type="PANTHER" id="PTHR13639">
    <property type="entry name" value="CYTOCHROME C OXIDASE ASSEMBLY FACTOR 4 HOMOLOG, MITOCHONDRIAL"/>
    <property type="match status" value="1"/>
</dbReference>
<evidence type="ECO:0000313" key="2">
    <source>
        <dbReference type="EMBL" id="EEB08944.1"/>
    </source>
</evidence>
<organism evidence="2 4">
    <name type="scientific">Schizosaccharomyces japonicus (strain yFS275 / FY16936)</name>
    <name type="common">Fission yeast</name>
    <dbReference type="NCBI Taxonomy" id="402676"/>
    <lineage>
        <taxon>Eukaryota</taxon>
        <taxon>Fungi</taxon>
        <taxon>Dikarya</taxon>
        <taxon>Ascomycota</taxon>
        <taxon>Taphrinomycotina</taxon>
        <taxon>Schizosaccharomycetes</taxon>
        <taxon>Schizosaccharomycetales</taxon>
        <taxon>Schizosaccharomycetaceae</taxon>
        <taxon>Schizosaccharomyces</taxon>
    </lineage>
</organism>
<dbReference type="GO" id="GO:0005758">
    <property type="term" value="C:mitochondrial intermembrane space"/>
    <property type="evidence" value="ECO:0007669"/>
    <property type="project" value="InterPro"/>
</dbReference>
<keyword evidence="4" id="KW-1185">Reference proteome</keyword>
<dbReference type="AlphaFoldDB" id="B6K5Z0"/>
<sequence>MSSDNIDNETPADEEDEDVEDVDAWDIAVDNSGCKDAYLAMNECYWDKHDWRKCTKEVMEFRKCWEKLHGPLPETGIKPR</sequence>
<dbReference type="Proteomes" id="UP000001744">
    <property type="component" value="Unassembled WGS sequence"/>
</dbReference>
<dbReference type="PANTHER" id="PTHR13639:SF2">
    <property type="entry name" value="CYTOCHROME C OXIDASE ASSEMBLY FACTOR 4 HOMOLOG, MITOCHONDRIAL"/>
    <property type="match status" value="1"/>
</dbReference>
<dbReference type="JaponicusDB" id="SJAG_04116">
    <property type="gene designation" value="coa4"/>
</dbReference>
<evidence type="ECO:0000313" key="4">
    <source>
        <dbReference type="Proteomes" id="UP000001744"/>
    </source>
</evidence>
<dbReference type="EMBL" id="KE651167">
    <property type="protein sequence ID" value="EEB08944.1"/>
    <property type="molecule type" value="Genomic_DNA"/>
</dbReference>
<dbReference type="PROSITE" id="PS51808">
    <property type="entry name" value="CHCH"/>
    <property type="match status" value="1"/>
</dbReference>
<dbReference type="OrthoDB" id="5586401at2759"/>
<dbReference type="GeneID" id="7049286"/>
<evidence type="ECO:0000313" key="3">
    <source>
        <dbReference type="JaponicusDB" id="SJAG_04116"/>
    </source>
</evidence>
<dbReference type="eggNOG" id="KOG4138">
    <property type="taxonomic scope" value="Eukaryota"/>
</dbReference>
<feature type="region of interest" description="Disordered" evidence="1">
    <location>
        <begin position="1"/>
        <end position="21"/>
    </location>
</feature>
<proteinExistence type="predicted"/>
<evidence type="ECO:0000256" key="1">
    <source>
        <dbReference type="SAM" id="MobiDB-lite"/>
    </source>
</evidence>